<dbReference type="Gene3D" id="3.80.10.10">
    <property type="entry name" value="Ribonuclease Inhibitor"/>
    <property type="match status" value="1"/>
</dbReference>
<gene>
    <name evidence="2" type="ORF">BCR36DRAFT_375800</name>
</gene>
<dbReference type="AlphaFoldDB" id="A0A1Y1UCQ7"/>
<name>A0A1Y1UCQ7_9FUNG</name>
<comment type="caution">
    <text evidence="2">The sequence shown here is derived from an EMBL/GenBank/DDBJ whole genome shotgun (WGS) entry which is preliminary data.</text>
</comment>
<keyword evidence="3" id="KW-1185">Reference proteome</keyword>
<proteinExistence type="predicted"/>
<evidence type="ECO:0000256" key="1">
    <source>
        <dbReference type="SAM" id="MobiDB-lite"/>
    </source>
</evidence>
<feature type="region of interest" description="Disordered" evidence="1">
    <location>
        <begin position="39"/>
        <end position="68"/>
    </location>
</feature>
<accession>A0A1Y1UCQ7</accession>
<evidence type="ECO:0000313" key="2">
    <source>
        <dbReference type="EMBL" id="ORX35823.1"/>
    </source>
</evidence>
<evidence type="ECO:0000313" key="3">
    <source>
        <dbReference type="Proteomes" id="UP000193719"/>
    </source>
</evidence>
<protein>
    <recommendedName>
        <fullName evidence="4">RNI-like protein</fullName>
    </recommendedName>
</protein>
<organism evidence="2 3">
    <name type="scientific">Piromyces finnis</name>
    <dbReference type="NCBI Taxonomy" id="1754191"/>
    <lineage>
        <taxon>Eukaryota</taxon>
        <taxon>Fungi</taxon>
        <taxon>Fungi incertae sedis</taxon>
        <taxon>Chytridiomycota</taxon>
        <taxon>Chytridiomycota incertae sedis</taxon>
        <taxon>Neocallimastigomycetes</taxon>
        <taxon>Neocallimastigales</taxon>
        <taxon>Neocallimastigaceae</taxon>
        <taxon>Piromyces</taxon>
    </lineage>
</organism>
<dbReference type="Proteomes" id="UP000193719">
    <property type="component" value="Unassembled WGS sequence"/>
</dbReference>
<reference evidence="2 3" key="1">
    <citation type="submission" date="2016-08" db="EMBL/GenBank/DDBJ databases">
        <title>Genomes of anaerobic fungi encode conserved fungal cellulosomes for biomass hydrolysis.</title>
        <authorList>
            <consortium name="DOE Joint Genome Institute"/>
            <person name="Haitjema C.H."/>
            <person name="Gilmore S.P."/>
            <person name="Henske J.K."/>
            <person name="Solomon K.V."/>
            <person name="De Groot R."/>
            <person name="Kuo A."/>
            <person name="Mondo S.J."/>
            <person name="Salamov A.A."/>
            <person name="Labutti K."/>
            <person name="Zhao Z."/>
            <person name="Chiniquy J."/>
            <person name="Barry K."/>
            <person name="Brewer H.M."/>
            <person name="Purvine S.O."/>
            <person name="Wright A.T."/>
            <person name="Boxma B."/>
            <person name="Van Alen T."/>
            <person name="Hackstein J.H."/>
            <person name="Baker S.E."/>
            <person name="Grigoriev I.V."/>
            <person name="O'Malley M.A."/>
        </authorList>
    </citation>
    <scope>NUCLEOTIDE SEQUENCE [LARGE SCALE GENOMIC DNA]</scope>
    <source>
        <strain evidence="3">finn</strain>
    </source>
</reference>
<evidence type="ECO:0008006" key="4">
    <source>
        <dbReference type="Google" id="ProtNLM"/>
    </source>
</evidence>
<dbReference type="EMBL" id="MCFH01000167">
    <property type="protein sequence ID" value="ORX35823.1"/>
    <property type="molecule type" value="Genomic_DNA"/>
</dbReference>
<dbReference type="InterPro" id="IPR032675">
    <property type="entry name" value="LRR_dom_sf"/>
</dbReference>
<dbReference type="OrthoDB" id="550575at2759"/>
<reference evidence="2 3" key="2">
    <citation type="submission" date="2016-08" db="EMBL/GenBank/DDBJ databases">
        <title>Pervasive Adenine N6-methylation of Active Genes in Fungi.</title>
        <authorList>
            <consortium name="DOE Joint Genome Institute"/>
            <person name="Mondo S.J."/>
            <person name="Dannebaum R.O."/>
            <person name="Kuo R.C."/>
            <person name="Labutti K."/>
            <person name="Haridas S."/>
            <person name="Kuo A."/>
            <person name="Salamov A."/>
            <person name="Ahrendt S.R."/>
            <person name="Lipzen A."/>
            <person name="Sullivan W."/>
            <person name="Andreopoulos W.B."/>
            <person name="Clum A."/>
            <person name="Lindquist E."/>
            <person name="Daum C."/>
            <person name="Ramamoorthy G.K."/>
            <person name="Gryganskyi A."/>
            <person name="Culley D."/>
            <person name="Magnuson J.K."/>
            <person name="James T.Y."/>
            <person name="O'Malley M.A."/>
            <person name="Stajich J.E."/>
            <person name="Spatafora J.W."/>
            <person name="Visel A."/>
            <person name="Grigoriev I.V."/>
        </authorList>
    </citation>
    <scope>NUCLEOTIDE SEQUENCE [LARGE SCALE GENOMIC DNA]</scope>
    <source>
        <strain evidence="3">finn</strain>
    </source>
</reference>
<sequence>KFKTKSSQDQINKNIKPPLLVKPNLSAFNKALKQTKLTFSTKQGREKSNDNSVNKIEENIEDDFSDSGTSNSFDSFSNSIDDSSFLFFNNTDHNSRKKLMKKFTEDKEKKLLDKRDIFDIFNDNSNSNLEFSDNLSDKYKNYEESLSPKFNLNIFNNKKIVENDDRSFYEVSARNIFEAELLLEGEKILSMSCTSKQMNKIIRELYIWKKIDIYSIFKNNNIKNKNKFLEELLKSVYTSKIEILIFNIDKDIPTPNMISLIIQNCKNLKSLILSDTSISLKHFENKFEKGERLKSLKYLNINNCYNINYSTLKHLVNGCPNLLKLECCNLNLKPGEFGVIQELQHLQYLNISGNKYLCNLDIKAIYNKENNIKYLDISNAIV</sequence>
<feature type="non-terminal residue" evidence="2">
    <location>
        <position position="1"/>
    </location>
</feature>
<dbReference type="SUPFAM" id="SSF52047">
    <property type="entry name" value="RNI-like"/>
    <property type="match status" value="1"/>
</dbReference>